<dbReference type="EMBL" id="CP022983">
    <property type="protein sequence ID" value="ASV69603.1"/>
    <property type="molecule type" value="Genomic_DNA"/>
</dbReference>
<evidence type="ECO:0000256" key="1">
    <source>
        <dbReference type="ARBA" id="ARBA00007913"/>
    </source>
</evidence>
<organism evidence="8 9">
    <name type="scientific">Cytobacillus kochii</name>
    <dbReference type="NCBI Taxonomy" id="859143"/>
    <lineage>
        <taxon>Bacteria</taxon>
        <taxon>Bacillati</taxon>
        <taxon>Bacillota</taxon>
        <taxon>Bacilli</taxon>
        <taxon>Bacillales</taxon>
        <taxon>Bacillaceae</taxon>
        <taxon>Cytobacillus</taxon>
    </lineage>
</organism>
<dbReference type="SUPFAM" id="SSF52540">
    <property type="entry name" value="P-loop containing nucleoside triphosphate hydrolases"/>
    <property type="match status" value="1"/>
</dbReference>
<gene>
    <name evidence="8" type="ORF">CKF48_21205</name>
</gene>
<dbReference type="InterPro" id="IPR041677">
    <property type="entry name" value="DNA2/NAM7_AAA_11"/>
</dbReference>
<dbReference type="GO" id="GO:0016787">
    <property type="term" value="F:hydrolase activity"/>
    <property type="evidence" value="ECO:0007669"/>
    <property type="project" value="UniProtKB-KW"/>
</dbReference>
<evidence type="ECO:0000313" key="9">
    <source>
        <dbReference type="Proteomes" id="UP000215137"/>
    </source>
</evidence>
<evidence type="ECO:0000313" key="8">
    <source>
        <dbReference type="EMBL" id="ASV69603.1"/>
    </source>
</evidence>
<keyword evidence="3" id="KW-0378">Hydrolase</keyword>
<dbReference type="AlphaFoldDB" id="A0A248TN07"/>
<dbReference type="InterPro" id="IPR027417">
    <property type="entry name" value="P-loop_NTPase"/>
</dbReference>
<dbReference type="GO" id="GO:0005524">
    <property type="term" value="F:ATP binding"/>
    <property type="evidence" value="ECO:0007669"/>
    <property type="project" value="UniProtKB-KW"/>
</dbReference>
<dbReference type="Pfam" id="PF13086">
    <property type="entry name" value="AAA_11"/>
    <property type="match status" value="1"/>
</dbReference>
<dbReference type="InterPro" id="IPR047187">
    <property type="entry name" value="SF1_C_Upf1"/>
</dbReference>
<reference evidence="8 9" key="1">
    <citation type="submission" date="2017-08" db="EMBL/GenBank/DDBJ databases">
        <title>Complete Genome Sequence of Bacillus kochii Oregon-R-modENCODE STRAIN BDGP4, isolated from Drosophila melanogaster gut.</title>
        <authorList>
            <person name="Wan K.H."/>
            <person name="Yu C."/>
            <person name="Park S."/>
            <person name="Hammonds A.S."/>
            <person name="Booth B.W."/>
            <person name="Celniker S.E."/>
        </authorList>
    </citation>
    <scope>NUCLEOTIDE SEQUENCE [LARGE SCALE GENOMIC DNA]</scope>
    <source>
        <strain evidence="8 9">BDGP4</strain>
    </source>
</reference>
<comment type="similarity">
    <text evidence="1">Belongs to the DNA2/NAM7 helicase family.</text>
</comment>
<dbReference type="InterPro" id="IPR050534">
    <property type="entry name" value="Coronavir_polyprotein_1ab"/>
</dbReference>
<keyword evidence="9" id="KW-1185">Reference proteome</keyword>
<dbReference type="OrthoDB" id="9757917at2"/>
<dbReference type="InterPro" id="IPR041679">
    <property type="entry name" value="DNA2/NAM7-like_C"/>
</dbReference>
<dbReference type="CDD" id="cd18808">
    <property type="entry name" value="SF1_C_Upf1"/>
    <property type="match status" value="1"/>
</dbReference>
<dbReference type="KEGG" id="bko:CKF48_21205"/>
<dbReference type="GO" id="GO:0043139">
    <property type="term" value="F:5'-3' DNA helicase activity"/>
    <property type="evidence" value="ECO:0007669"/>
    <property type="project" value="TreeGrafter"/>
</dbReference>
<evidence type="ECO:0000256" key="4">
    <source>
        <dbReference type="ARBA" id="ARBA00022806"/>
    </source>
</evidence>
<name>A0A248TN07_9BACI</name>
<evidence type="ECO:0000259" key="6">
    <source>
        <dbReference type="Pfam" id="PF13086"/>
    </source>
</evidence>
<dbReference type="PANTHER" id="PTHR43788">
    <property type="entry name" value="DNA2/NAM7 HELICASE FAMILY MEMBER"/>
    <property type="match status" value="1"/>
</dbReference>
<feature type="domain" description="DNA2/NAM7 helicase helicase" evidence="6">
    <location>
        <begin position="157"/>
        <end position="366"/>
    </location>
</feature>
<keyword evidence="5" id="KW-0067">ATP-binding</keyword>
<evidence type="ECO:0000256" key="3">
    <source>
        <dbReference type="ARBA" id="ARBA00022801"/>
    </source>
</evidence>
<feature type="domain" description="DNA2/NAM7 helicase-like C-terminal" evidence="7">
    <location>
        <begin position="400"/>
        <end position="584"/>
    </location>
</feature>
<keyword evidence="4 8" id="KW-0347">Helicase</keyword>
<dbReference type="Gene3D" id="3.40.50.300">
    <property type="entry name" value="P-loop containing nucleotide triphosphate hydrolases"/>
    <property type="match status" value="2"/>
</dbReference>
<dbReference type="Proteomes" id="UP000215137">
    <property type="component" value="Chromosome"/>
</dbReference>
<evidence type="ECO:0000256" key="5">
    <source>
        <dbReference type="ARBA" id="ARBA00022840"/>
    </source>
</evidence>
<dbReference type="RefSeq" id="WP_095373167.1">
    <property type="nucleotide sequence ID" value="NZ_CP022983.1"/>
</dbReference>
<evidence type="ECO:0000256" key="2">
    <source>
        <dbReference type="ARBA" id="ARBA00022741"/>
    </source>
</evidence>
<keyword evidence="2" id="KW-0547">Nucleotide-binding</keyword>
<proteinExistence type="inferred from homology"/>
<accession>A0A248TN07</accession>
<sequence length="745" mass="85651">MVSTKVYIKEWQKAIAAEISHLKQYGSKSFHIFAGRKLDAKEGYSYYFEVHFPLSIPIGSTITVLWGERKSKGRMVSVEGKNIIVTIEDYFGEEIHEAHLQHDPWELLDQLYQRIAEIKDQKKKRVRIKHLMNPSTEVKHPQDKIKSSLHELVLRSKYNPITYIWGPPGTGKTYTLARVAANQYLKKKRILIVAHSNQAVDILMAEVYQFLLKKDKYNLGDLLRYGRQSDEFMKQFVSITATGLLNMSDGDLIEEKNQLMEERAGLKLDLSSSFSQRDSRQLVEIEKKLHTLHEKLKKKENTLVKQSRIIGTTLAKMATDTLIYEDEFDYIILDEASMAYIPQIALATSLGKRTIICGDFKQLPPIASAKHPLVKKWLQEDIFHHAGVVSQENKGELHPQLFLLNEQRRMHPDISKFTNEYIYQSLVVDHPSVYQTRENIVESHPFPQRASILLDTSSTGAYCIKEKSTHSRVNLWQLLLSFQLIHEAYKAGNRSIGYVTPYRAQAILMTQFLDEVYEKEKMTAQIVSATVHRFQGSEQDMMIFDTVDGDPETRPGVLLTGQNSERLLNVALTRTKGKFIHIANGTFIRQHVSSKKIWKKLWQHQTSEGHVIGPAEIGQWMNHSHPKLSWHYAKKRERLLYDLHHAKKQVIIGLPKIFSVGSSYIEVFRSLMKRNLLTICSESHLSELPSANHIKGHPCFAFILIDDDILWLGAPFEAMTNLLPPYVSARIISNTLVNWVKSNGW</sequence>
<protein>
    <submittedName>
        <fullName evidence="8">DNA helicase</fullName>
    </submittedName>
</protein>
<dbReference type="Pfam" id="PF13087">
    <property type="entry name" value="AAA_12"/>
    <property type="match status" value="1"/>
</dbReference>
<dbReference type="PANTHER" id="PTHR43788:SF8">
    <property type="entry name" value="DNA-BINDING PROTEIN SMUBP-2"/>
    <property type="match status" value="1"/>
</dbReference>
<evidence type="ECO:0000259" key="7">
    <source>
        <dbReference type="Pfam" id="PF13087"/>
    </source>
</evidence>